<comment type="pathway">
    <text evidence="2">Antibiotic biosynthesis.</text>
</comment>
<protein>
    <submittedName>
        <fullName evidence="14">Type I polyketide synthase</fullName>
    </submittedName>
</protein>
<keyword evidence="6" id="KW-0045">Antibiotic biosynthesis</keyword>
<dbReference type="Pfam" id="PF00109">
    <property type="entry name" value="ketoacyl-synt"/>
    <property type="match status" value="2"/>
</dbReference>
<dbReference type="InterPro" id="IPR009081">
    <property type="entry name" value="PP-bd_ACP"/>
</dbReference>
<dbReference type="SMART" id="SM00823">
    <property type="entry name" value="PKS_PP"/>
    <property type="match status" value="2"/>
</dbReference>
<feature type="active site" description="Proton donor; for dehydratase activity" evidence="9">
    <location>
        <position position="2901"/>
    </location>
</feature>
<dbReference type="InterPro" id="IPR015083">
    <property type="entry name" value="NorB/c/GfsB-D-like_docking"/>
</dbReference>
<dbReference type="InterPro" id="IPR016036">
    <property type="entry name" value="Malonyl_transacylase_ACP-bd"/>
</dbReference>
<dbReference type="InterPro" id="IPR014030">
    <property type="entry name" value="Ketoacyl_synth_N"/>
</dbReference>
<dbReference type="Gene3D" id="3.10.129.110">
    <property type="entry name" value="Polyketide synthase dehydratase"/>
    <property type="match status" value="2"/>
</dbReference>
<comment type="caution">
    <text evidence="14">The sequence shown here is derived from an EMBL/GenBank/DDBJ whole genome shotgun (WGS) entry which is preliminary data.</text>
</comment>
<evidence type="ECO:0000259" key="12">
    <source>
        <dbReference type="PROSITE" id="PS52004"/>
    </source>
</evidence>
<dbReference type="SMART" id="SM00827">
    <property type="entry name" value="PKS_AT"/>
    <property type="match status" value="2"/>
</dbReference>
<evidence type="ECO:0000256" key="7">
    <source>
        <dbReference type="ARBA" id="ARBA00023268"/>
    </source>
</evidence>
<evidence type="ECO:0000256" key="2">
    <source>
        <dbReference type="ARBA" id="ARBA00004792"/>
    </source>
</evidence>
<dbReference type="InterPro" id="IPR036736">
    <property type="entry name" value="ACP-like_sf"/>
</dbReference>
<dbReference type="InterPro" id="IPR001227">
    <property type="entry name" value="Ac_transferase_dom_sf"/>
</dbReference>
<feature type="region of interest" description="C-terminal hotdog fold" evidence="9">
    <location>
        <begin position="2840"/>
        <end position="2980"/>
    </location>
</feature>
<dbReference type="Pfam" id="PF21089">
    <property type="entry name" value="PKS_DH_N"/>
    <property type="match status" value="2"/>
</dbReference>
<keyword evidence="7" id="KW-0511">Multifunctional enzyme</keyword>
<dbReference type="SMART" id="SM00822">
    <property type="entry name" value="PKS_KR"/>
    <property type="match status" value="2"/>
</dbReference>
<feature type="region of interest" description="Disordered" evidence="10">
    <location>
        <begin position="460"/>
        <end position="479"/>
    </location>
</feature>
<keyword evidence="4" id="KW-0597">Phosphoprotein</keyword>
<feature type="domain" description="Ketosynthase family 3 (KS3)" evidence="12">
    <location>
        <begin position="33"/>
        <end position="457"/>
    </location>
</feature>
<evidence type="ECO:0000313" key="14">
    <source>
        <dbReference type="EMBL" id="MDT0543551.1"/>
    </source>
</evidence>
<dbReference type="InterPro" id="IPR057326">
    <property type="entry name" value="KR_dom"/>
</dbReference>
<comment type="cofactor">
    <cofactor evidence="1">
        <name>pantetheine 4'-phosphate</name>
        <dbReference type="ChEBI" id="CHEBI:47942"/>
    </cofactor>
</comment>
<dbReference type="SUPFAM" id="SSF47336">
    <property type="entry name" value="ACP-like"/>
    <property type="match status" value="2"/>
</dbReference>
<feature type="domain" description="Carrier" evidence="11">
    <location>
        <begin position="3422"/>
        <end position="3497"/>
    </location>
</feature>
<dbReference type="SMART" id="SM00826">
    <property type="entry name" value="PKS_DH"/>
    <property type="match status" value="2"/>
</dbReference>
<dbReference type="Proteomes" id="UP001180754">
    <property type="component" value="Unassembled WGS sequence"/>
</dbReference>
<gene>
    <name evidence="14" type="ORF">RND15_12600</name>
</gene>
<feature type="domain" description="Ketosynthase family 3 (KS3)" evidence="12">
    <location>
        <begin position="1802"/>
        <end position="2228"/>
    </location>
</feature>
<evidence type="ECO:0000313" key="15">
    <source>
        <dbReference type="Proteomes" id="UP001180754"/>
    </source>
</evidence>
<dbReference type="SMART" id="SM00825">
    <property type="entry name" value="PKS_KS"/>
    <property type="match status" value="2"/>
</dbReference>
<keyword evidence="5" id="KW-0808">Transferase</keyword>
<dbReference type="InterPro" id="IPR049552">
    <property type="entry name" value="PKS_DH_N"/>
</dbReference>
<dbReference type="InterPro" id="IPR014043">
    <property type="entry name" value="Acyl_transferase_dom"/>
</dbReference>
<dbReference type="PROSITE" id="PS52004">
    <property type="entry name" value="KS3_2"/>
    <property type="match status" value="2"/>
</dbReference>
<dbReference type="RefSeq" id="WP_311723962.1">
    <property type="nucleotide sequence ID" value="NZ_JAVRFD010000005.1"/>
</dbReference>
<dbReference type="InterPro" id="IPR049551">
    <property type="entry name" value="PKS_DH_C"/>
</dbReference>
<dbReference type="PROSITE" id="PS50075">
    <property type="entry name" value="CARRIER"/>
    <property type="match status" value="2"/>
</dbReference>
<dbReference type="Gene3D" id="3.40.50.720">
    <property type="entry name" value="NAD(P)-binding Rossmann-like Domain"/>
    <property type="match status" value="2"/>
</dbReference>
<evidence type="ECO:0000259" key="11">
    <source>
        <dbReference type="PROSITE" id="PS50075"/>
    </source>
</evidence>
<feature type="active site" description="Proton acceptor; for dehydratase activity" evidence="9">
    <location>
        <position position="968"/>
    </location>
</feature>
<evidence type="ECO:0000256" key="1">
    <source>
        <dbReference type="ARBA" id="ARBA00001957"/>
    </source>
</evidence>
<reference evidence="14" key="1">
    <citation type="submission" date="2024-05" db="EMBL/GenBank/DDBJ databases">
        <title>30 novel species of actinomycetes from the DSMZ collection.</title>
        <authorList>
            <person name="Nouioui I."/>
        </authorList>
    </citation>
    <scope>NUCLEOTIDE SEQUENCE</scope>
    <source>
        <strain evidence="14">DSM 41529</strain>
    </source>
</reference>
<dbReference type="Pfam" id="PF02801">
    <property type="entry name" value="Ketoacyl-synt_C"/>
    <property type="match status" value="2"/>
</dbReference>
<dbReference type="PANTHER" id="PTHR43775">
    <property type="entry name" value="FATTY ACID SYNTHASE"/>
    <property type="match status" value="1"/>
</dbReference>
<dbReference type="Gene3D" id="3.40.47.10">
    <property type="match status" value="2"/>
</dbReference>
<sequence length="3587" mass="374109">MENEDKLRYFLKRVTADLHETRQRLRDAESGRHEPVAIVGMGCRFPGGVDGPESLWELLAEGRDAISPFPADRGWDTDGVYDPEQGQRGTSYVREGGFLTDVGGFDPAFFGISPREALVMDPQQRLLLEVSWEALERARIDPLSLRGSRTGVFVGSNGQGYGRLAARSEGAVDYMTTAATSSALSGRVSYVLGLEGPALTVDTACSSSLVSLHLAAQALRQGECSIALAGGATVMADPGLFIGFSRQGGLAADGRCRTFAAGATGTAWGEGAGMLVLERLADARANGHRVLAVISGSAVNQDGASNGLTAPNGPSQERAIRAALASAGLTTDDVDAVEAHGTATPLGDPIEAEALLATYGQGRTADPLWLGSVKSNMGHTQAAAGVVGVMKMVLAIEHGLLPKTLHIDEPTPAVDWAGGAVSLLTDARPWPPTGRPRRAGVSSFGVSGTNAHLIVEQAPEPAPAEPLGSGEPSVSAEPPVAATAAPPVLAWPLSARTGQALRAQAGRLLAHLDAHPETAAADLGLSLATTRAALQHRAAVVAADRDGLRTALTALADGTPAPGVVQDVAGDGHLAFLFTGQGAQRVGMGLELHGSHPVFAEAWDAVAAELDKHLDHPLNSVVHGADQSLLDRTAYAQAGLFALEVTLFRLLESWGVRPDYLVGHSIGEIAAAHVAGVFDLPDACALVAARGRLMQALPENGAMLAVRARENEVLPLLDKRVAIAAVNGPESVVVSGDAEAVDRLADHFRDLGRKTKRLQVSHAFHSPLMEPMLAEFEKVARGLSYAPPAITVISDVTGEAAGAEQLGDPAYWVSHVRHTVRFHDAVRWLADRDVTRYVELGPDGTLSAMAQEAVGRENALCVPLLREGRPEPRTLLTAVARLHVNGLSPDWAAVFAGSGAQQVDLPTYAFRHERYWLDLPPEEPGADRLGLTPAPHPLLGAQLALADGDGHVFTCHLSTRSTPWLADHVITGSVLFPGTAFVELALHAGHQVGCPLLEELTIQAPVPLPEGGGVRLQILVSGPDETGRRPLTVYARPDDGPDDTPHGAEWIRHAEGTLAPGGQVAIEPLTAWPPAGADPIDLDGYYDRLAESGSDYGPAFRGLRAAWRLGDQVFADIELDQEHHAAAESFGVHPALLDAALHAVGGLRQDQGPGARLPFAWQNVALHAVGASALRVRLTPNGSDGVSVLAADATGQPVATIGSLVLRPASPADGVSHPALRDALFGVDWLPVTTTPVGAGQTPTAEGWAVIGPEGTTLAGAADTRYPTLAELAEAVDRGAPPPEHVVVDRSTPPGDLALPTAVREALYDTLELVKGWLADERFTASRLVVVTREAVSALPDEDIPAPALAPVWGLLASAQAEHPGRIVLADLPAAEDGPADLAALRGALASGEPRIAVRGGELHAARLTRLAAPRGEAAPWADTAGTVLITGGTGGLGSLVARHLVTRHGVRHLLLTSRRGRDVPGATRLRDELAAEGAQVTVAACDVSDRAALADLLDSVPADHPLTAVVHTAGVLDDATIESLTPERMDTVLRPKVDAAWNLHELTGELSAFVLFSAAAGLLGGLGQGNYAAANTFLDALAQHRRARGLPAVSLAWGAWAPQDGMTATLTDTDLDRMSRLGTRMITAEQGMALLDAAMATDRAVVAPFRLDTAMLEHLSDVPPILRHLVRGPARRAAHRGAPQPTELAARLAGAAEAERPRILVELVRGRVAAVLGYAATSQIEEDQAFKDLGFDSLTALELRNALNAATGLRLSATLIFDYPTIRELAGHLHDELVAPGSAVHTAGGAGPLRTAAPADDDPIAIVSMSCRYPGGVRSPADLWDLVTADREGISGFPEDRGWDLESLYDPDPEHRGTTYTREGGFLEDAGAFDAGFFGISPREALAMDPQQRLLLETSWEALERAGLDPVSLRGSDTGVFAGIMYHDYASGDADFPPESLGFLGTGSSGSVLSGRISYTFGFQGPALTVDTACSSSLVTLHLAAQALRQGECSMALAGGVTVMAGPETFLDFGTQGGLAANGRCKSFADAADGVSWAEGVGVLVLERLSDARRNGHPVLALVRGSAVNQDGASNGLTAPNGPAQRRVIRQALASAGLSPADIDAVEGHGTGTTLGDPIEAQALLATYGQGRAPDRPLLLGSIKSNIGHTQAAAGVAGVVKMVQAMHHGLLPRTLHVDQPSTHVDWAAGDVALLTDPTPWPETGGPRRAAVSSFGISGTNAHVILEQALPAHEPAPRHDADVRHDAAERPDPVVVPWLLSAKTPQALRAQAAGLLPLVAGSADPGPRALDIGYSLATSRAAFEHRAVVLAEDPEEAVRALTALSHGETAAGLLVGDTRTGGATAFLFAGQGSQRLGMGRELADRYPAFATALEPVLDELDRHLPRPLREVLWGSDDQLLDRTDFAQAALFAVEVAQFRLAESWGLRPDYVAGHSIGEIAAAHVAGVLSLADACALVAARGRLMAELPFGGAMVALQAAEDEVSSLVSDRVSIAAVNGPRSVVMSGDQGVVEEIAARFGAEGRRTRMLRVSHAFHSVLMEPMLAGFRAVAEGLTYNTPTIPLVSSVTGAAAGPEDMCSAEYWVRHVRATVRFADTVRFLADQGVSRFVELGPDGSLSGVAQESVTSDTAVFVPLVRKDRPEPAAALTALGRLHVHGAPVDWSAFFADSGARRIDLPTYPFQHERYWAKRRGGTANPVALGLGGVGHPVLGAVVVCAGSGGVVLTGRLSREGQRWVVDHDVLGSVLLPGTGFVELVVRAGDEVGCGVVEELLLGAPLVVPERGGVQVQVVVGDEGDGGRRSVRVFSRVGEGEEWVMHAEGTVAPGSLSPAADLTQWPPAGAVEADVAGAYHRLRDLGFHYGPVFRGLRAAWRRGDEIFAEVALEEGAHADARRFGLHPALLDAAMHAPMVLADRSGSSDGTHLPFVWNRVALHASGATRLRVRLTHPVKDGLGLEVADEGGRPVLSVGSMVSRPVTAERLGSAAGGGGLLEVEWRPVGAEPGDEVAEGEVVVLDCGADVGDEDVPLVVRSVVDRVLGAVRGVLAGGGRLVVVTRGGVAVSSGECVEVSQAPVWGLVRAAEAENPGRFVLLDAAEDQDVAGVLPSVLGCGEPEVAWREGTALVPRFRRREAAEAGVPSFGDAEGTVLVTGGTGGIGAVVARHLVVEHGVRQLLLVSRRGLAAEGAEALRDELVELGASVSVAGCDVADRAAVKKLLASVPSGHPLTAVVHAAGVGDSGLVGSLTPEQWDMVLRPKADGAWHLHELTRGLPLSAFVMFSSIGGSVAAAGQANYAAANVFLDALAQHRRAEGLPATSVAFGLWSGAGAGQALSEVDIARLRRQGLPPLSVAEGLRAFDTALASGAAAVTAVRVETAALRTRKGEIPALLRGLVPVSRRLSREAAGGGDAEGLKRQLAGLDAPERARVLTDMVRGHVAMVLGHGSAEMIEPDRGFGELGFDSLTAVELRNQLNAATGLRLPATLIFDYPTAQDVAAFVGSELVPETADTDGAGHEERVRRVLNGIPLSRLRDAGLLETLLELGGAPAAPRDGAEDAERSDQPDSIDAMDKNDLIDMAFNSLGLEGATWEEGN</sequence>
<dbReference type="Pfam" id="PF16197">
    <property type="entry name" value="KAsynt_C_assoc"/>
    <property type="match status" value="1"/>
</dbReference>
<dbReference type="InterPro" id="IPR018201">
    <property type="entry name" value="Ketoacyl_synth_AS"/>
</dbReference>
<evidence type="ECO:0000256" key="4">
    <source>
        <dbReference type="ARBA" id="ARBA00022553"/>
    </source>
</evidence>
<dbReference type="Pfam" id="PF14765">
    <property type="entry name" value="PS-DH"/>
    <property type="match status" value="2"/>
</dbReference>
<dbReference type="InterPro" id="IPR050091">
    <property type="entry name" value="PKS_NRPS_Biosynth_Enz"/>
</dbReference>
<dbReference type="InterPro" id="IPR016035">
    <property type="entry name" value="Acyl_Trfase/lysoPLipase"/>
</dbReference>
<evidence type="ECO:0000256" key="5">
    <source>
        <dbReference type="ARBA" id="ARBA00022679"/>
    </source>
</evidence>
<dbReference type="SUPFAM" id="SSF53901">
    <property type="entry name" value="Thiolase-like"/>
    <property type="match status" value="2"/>
</dbReference>
<evidence type="ECO:0000256" key="6">
    <source>
        <dbReference type="ARBA" id="ARBA00023194"/>
    </source>
</evidence>
<dbReference type="Pfam" id="PF22953">
    <property type="entry name" value="SpnB_Rossmann"/>
    <property type="match status" value="2"/>
</dbReference>
<dbReference type="SMART" id="SM01294">
    <property type="entry name" value="PKS_PP_betabranch"/>
    <property type="match status" value="2"/>
</dbReference>
<dbReference type="PROSITE" id="PS00012">
    <property type="entry name" value="PHOSPHOPANTETHEINE"/>
    <property type="match status" value="2"/>
</dbReference>
<proteinExistence type="predicted"/>
<evidence type="ECO:0000256" key="3">
    <source>
        <dbReference type="ARBA" id="ARBA00022450"/>
    </source>
</evidence>
<dbReference type="InterPro" id="IPR016039">
    <property type="entry name" value="Thiolase-like"/>
</dbReference>
<organism evidence="14 15">
    <name type="scientific">Streptomyces lonegramiae</name>
    <dbReference type="NCBI Taxonomy" id="3075524"/>
    <lineage>
        <taxon>Bacteria</taxon>
        <taxon>Bacillati</taxon>
        <taxon>Actinomycetota</taxon>
        <taxon>Actinomycetes</taxon>
        <taxon>Kitasatosporales</taxon>
        <taxon>Streptomycetaceae</taxon>
        <taxon>Streptomyces</taxon>
    </lineage>
</organism>
<dbReference type="InterPro" id="IPR049900">
    <property type="entry name" value="PKS_mFAS_DH"/>
</dbReference>
<dbReference type="Gene3D" id="3.30.70.3290">
    <property type="match status" value="2"/>
</dbReference>
<dbReference type="CDD" id="cd00833">
    <property type="entry name" value="PKS"/>
    <property type="match status" value="2"/>
</dbReference>
<evidence type="ECO:0000256" key="8">
    <source>
        <dbReference type="ARBA" id="ARBA00023315"/>
    </source>
</evidence>
<evidence type="ECO:0000256" key="9">
    <source>
        <dbReference type="PROSITE-ProRule" id="PRU01363"/>
    </source>
</evidence>
<name>A0ABU2XDH7_9ACTN</name>
<dbReference type="InterPro" id="IPR020807">
    <property type="entry name" value="PKS_DH"/>
</dbReference>
<feature type="region of interest" description="N-terminal hotdog fold" evidence="9">
    <location>
        <begin position="2706"/>
        <end position="2828"/>
    </location>
</feature>
<feature type="compositionally biased region" description="Basic and acidic residues" evidence="10">
    <location>
        <begin position="3546"/>
        <end position="3564"/>
    </location>
</feature>
<dbReference type="InterPro" id="IPR036291">
    <property type="entry name" value="NAD(P)-bd_dom_sf"/>
</dbReference>
<dbReference type="InterPro" id="IPR006162">
    <property type="entry name" value="Ppantetheine_attach_site"/>
</dbReference>
<dbReference type="InterPro" id="IPR055123">
    <property type="entry name" value="SpnB-like_Rossmann"/>
</dbReference>
<dbReference type="SUPFAM" id="SSF52151">
    <property type="entry name" value="FabD/lysophospholipase-like"/>
    <property type="match status" value="2"/>
</dbReference>
<dbReference type="EMBL" id="JAVRFD010000005">
    <property type="protein sequence ID" value="MDT0543551.1"/>
    <property type="molecule type" value="Genomic_DNA"/>
</dbReference>
<dbReference type="SUPFAM" id="SSF55048">
    <property type="entry name" value="Probable ACP-binding domain of malonyl-CoA ACP transacylase"/>
    <property type="match status" value="2"/>
</dbReference>
<dbReference type="Pfam" id="PF22621">
    <property type="entry name" value="CurL-like_PKS_C"/>
    <property type="match status" value="1"/>
</dbReference>
<keyword evidence="8" id="KW-0012">Acyltransferase</keyword>
<keyword evidence="15" id="KW-1185">Reference proteome</keyword>
<feature type="domain" description="PKS/mFAS DH" evidence="13">
    <location>
        <begin position="2706"/>
        <end position="2980"/>
    </location>
</feature>
<feature type="region of interest" description="Disordered" evidence="10">
    <location>
        <begin position="3540"/>
        <end position="3564"/>
    </location>
</feature>
<dbReference type="Pfam" id="PF00698">
    <property type="entry name" value="Acyl_transf_1"/>
    <property type="match status" value="2"/>
</dbReference>
<feature type="active site" description="Proton donor; for dehydratase activity" evidence="9">
    <location>
        <position position="1138"/>
    </location>
</feature>
<feature type="domain" description="Carrier" evidence="11">
    <location>
        <begin position="1703"/>
        <end position="1778"/>
    </location>
</feature>
<feature type="active site" description="Proton acceptor; for dehydratase activity" evidence="9">
    <location>
        <position position="2738"/>
    </location>
</feature>
<feature type="region of interest" description="N-terminal hotdog fold" evidence="9">
    <location>
        <begin position="936"/>
        <end position="1065"/>
    </location>
</feature>
<dbReference type="Gene3D" id="1.10.1200.10">
    <property type="entry name" value="ACP-like"/>
    <property type="match status" value="2"/>
</dbReference>
<dbReference type="InterPro" id="IPR013968">
    <property type="entry name" value="PKS_KR"/>
</dbReference>
<evidence type="ECO:0000259" key="13">
    <source>
        <dbReference type="PROSITE" id="PS52019"/>
    </source>
</evidence>
<dbReference type="Pfam" id="PF08659">
    <property type="entry name" value="KR"/>
    <property type="match status" value="2"/>
</dbReference>
<dbReference type="Pfam" id="PF08990">
    <property type="entry name" value="Docking"/>
    <property type="match status" value="1"/>
</dbReference>
<keyword evidence="3" id="KW-0596">Phosphopantetheine</keyword>
<dbReference type="PANTHER" id="PTHR43775:SF51">
    <property type="entry name" value="INACTIVE PHENOLPHTHIOCEROL SYNTHESIS POLYKETIDE SYNTHASE TYPE I PKS1-RELATED"/>
    <property type="match status" value="1"/>
</dbReference>
<feature type="region of interest" description="C-terminal hotdog fold" evidence="9">
    <location>
        <begin position="1077"/>
        <end position="1215"/>
    </location>
</feature>
<accession>A0ABU2XDH7</accession>
<dbReference type="InterPro" id="IPR020806">
    <property type="entry name" value="PKS_PP-bd"/>
</dbReference>
<dbReference type="InterPro" id="IPR014031">
    <property type="entry name" value="Ketoacyl_synth_C"/>
</dbReference>
<evidence type="ECO:0000256" key="10">
    <source>
        <dbReference type="SAM" id="MobiDB-lite"/>
    </source>
</evidence>
<dbReference type="InterPro" id="IPR042104">
    <property type="entry name" value="PKS_dehydratase_sf"/>
</dbReference>
<dbReference type="InterPro" id="IPR020841">
    <property type="entry name" value="PKS_Beta-ketoAc_synthase_dom"/>
</dbReference>
<dbReference type="Pfam" id="PF00550">
    <property type="entry name" value="PP-binding"/>
    <property type="match status" value="2"/>
</dbReference>
<dbReference type="PROSITE" id="PS00606">
    <property type="entry name" value="KS3_1"/>
    <property type="match status" value="2"/>
</dbReference>
<dbReference type="SUPFAM" id="SSF51735">
    <property type="entry name" value="NAD(P)-binding Rossmann-fold domains"/>
    <property type="match status" value="4"/>
</dbReference>
<dbReference type="PROSITE" id="PS52019">
    <property type="entry name" value="PKS_MFAS_DH"/>
    <property type="match status" value="2"/>
</dbReference>
<dbReference type="CDD" id="cd08956">
    <property type="entry name" value="KR_3_FAS_SDR_x"/>
    <property type="match status" value="2"/>
</dbReference>
<feature type="domain" description="PKS/mFAS DH" evidence="13">
    <location>
        <begin position="936"/>
        <end position="1215"/>
    </location>
</feature>
<dbReference type="InterPro" id="IPR032821">
    <property type="entry name" value="PKS_assoc"/>
</dbReference>
<dbReference type="Gene3D" id="3.40.366.10">
    <property type="entry name" value="Malonyl-Coenzyme A Acyl Carrier Protein, domain 2"/>
    <property type="match status" value="2"/>
</dbReference>